<organism evidence="2 3">
    <name type="scientific">Roseimaritima ulvae</name>
    <dbReference type="NCBI Taxonomy" id="980254"/>
    <lineage>
        <taxon>Bacteria</taxon>
        <taxon>Pseudomonadati</taxon>
        <taxon>Planctomycetota</taxon>
        <taxon>Planctomycetia</taxon>
        <taxon>Pirellulales</taxon>
        <taxon>Pirellulaceae</taxon>
        <taxon>Roseimaritima</taxon>
    </lineage>
</organism>
<feature type="domain" description="Transposase IS200-like" evidence="1">
    <location>
        <begin position="9"/>
        <end position="126"/>
    </location>
</feature>
<dbReference type="GO" id="GO:0003677">
    <property type="term" value="F:DNA binding"/>
    <property type="evidence" value="ECO:0007669"/>
    <property type="project" value="InterPro"/>
</dbReference>
<dbReference type="AlphaFoldDB" id="A0A5B9QVN2"/>
<dbReference type="Pfam" id="PF01797">
    <property type="entry name" value="Y1_Tnp"/>
    <property type="match status" value="1"/>
</dbReference>
<dbReference type="PANTHER" id="PTHR34322:SF2">
    <property type="entry name" value="TRANSPOSASE IS200-LIKE DOMAIN-CONTAINING PROTEIN"/>
    <property type="match status" value="1"/>
</dbReference>
<dbReference type="Gene3D" id="3.30.70.1290">
    <property type="entry name" value="Transposase IS200-like"/>
    <property type="match status" value="1"/>
</dbReference>
<dbReference type="Proteomes" id="UP000325286">
    <property type="component" value="Chromosome"/>
</dbReference>
<evidence type="ECO:0000313" key="3">
    <source>
        <dbReference type="Proteomes" id="UP000325286"/>
    </source>
</evidence>
<dbReference type="KEGG" id="rul:UC8_38780"/>
<dbReference type="RefSeq" id="WP_068135601.1">
    <property type="nucleotide sequence ID" value="NZ_CP042914.1"/>
</dbReference>
<accession>A0A5B9QVN2</accession>
<dbReference type="PANTHER" id="PTHR34322">
    <property type="entry name" value="TRANSPOSASE, Y1_TNP DOMAIN-CONTAINING"/>
    <property type="match status" value="1"/>
</dbReference>
<dbReference type="GO" id="GO:0004803">
    <property type="term" value="F:transposase activity"/>
    <property type="evidence" value="ECO:0007669"/>
    <property type="project" value="InterPro"/>
</dbReference>
<reference evidence="2 3" key="1">
    <citation type="submission" date="2019-08" db="EMBL/GenBank/DDBJ databases">
        <title>Deep-cultivation of Planctomycetes and their phenomic and genomic characterization uncovers novel biology.</title>
        <authorList>
            <person name="Wiegand S."/>
            <person name="Jogler M."/>
            <person name="Boedeker C."/>
            <person name="Pinto D."/>
            <person name="Vollmers J."/>
            <person name="Rivas-Marin E."/>
            <person name="Kohn T."/>
            <person name="Peeters S.H."/>
            <person name="Heuer A."/>
            <person name="Rast P."/>
            <person name="Oberbeckmann S."/>
            <person name="Bunk B."/>
            <person name="Jeske O."/>
            <person name="Meyerdierks A."/>
            <person name="Storesund J.E."/>
            <person name="Kallscheuer N."/>
            <person name="Luecker S."/>
            <person name="Lage O.M."/>
            <person name="Pohl T."/>
            <person name="Merkel B.J."/>
            <person name="Hornburger P."/>
            <person name="Mueller R.-W."/>
            <person name="Bruemmer F."/>
            <person name="Labrenz M."/>
            <person name="Spormann A.M."/>
            <person name="Op den Camp H."/>
            <person name="Overmann J."/>
            <person name="Amann R."/>
            <person name="Jetten M.S.M."/>
            <person name="Mascher T."/>
            <person name="Medema M.H."/>
            <person name="Devos D.P."/>
            <person name="Kaster A.-K."/>
            <person name="Ovreas L."/>
            <person name="Rohde M."/>
            <person name="Galperin M.Y."/>
            <person name="Jogler C."/>
        </authorList>
    </citation>
    <scope>NUCLEOTIDE SEQUENCE [LARGE SCALE GENOMIC DNA]</scope>
    <source>
        <strain evidence="2 3">UC8</strain>
    </source>
</reference>
<dbReference type="InterPro" id="IPR002686">
    <property type="entry name" value="Transposase_17"/>
</dbReference>
<gene>
    <name evidence="2" type="ORF">UC8_38780</name>
</gene>
<sequence>MPRAPRADEAGGLYHALNRGNLRATIFHKDADYLAFENLLGEALEMYRIELFSYQLMPNHYHLVLRPLVDGEMSRFMAWVGGTHTMRYHAHYQTGGLGHVYQQRYKSFPIQDDDHFLLVCRYVERNALRAGLTTRAEHWRWGSLWRWLAKPTPDPKLLSPWPIARLPRWVDRVNEALTQKERDAVRKCAQRGAPLGDEGWVEATARRLNLESTMRPRGRPRLRRPSS</sequence>
<dbReference type="GO" id="GO:0006313">
    <property type="term" value="P:DNA transposition"/>
    <property type="evidence" value="ECO:0007669"/>
    <property type="project" value="InterPro"/>
</dbReference>
<dbReference type="InterPro" id="IPR036515">
    <property type="entry name" value="Transposase_17_sf"/>
</dbReference>
<dbReference type="SUPFAM" id="SSF143422">
    <property type="entry name" value="Transposase IS200-like"/>
    <property type="match status" value="1"/>
</dbReference>
<name>A0A5B9QVN2_9BACT</name>
<dbReference type="EMBL" id="CP042914">
    <property type="protein sequence ID" value="QEG41850.1"/>
    <property type="molecule type" value="Genomic_DNA"/>
</dbReference>
<protein>
    <submittedName>
        <fullName evidence="2">Transposase IS200 like protein</fullName>
    </submittedName>
</protein>
<evidence type="ECO:0000259" key="1">
    <source>
        <dbReference type="SMART" id="SM01321"/>
    </source>
</evidence>
<dbReference type="OrthoDB" id="277009at2"/>
<evidence type="ECO:0000313" key="2">
    <source>
        <dbReference type="EMBL" id="QEG41850.1"/>
    </source>
</evidence>
<proteinExistence type="predicted"/>
<keyword evidence="3" id="KW-1185">Reference proteome</keyword>
<dbReference type="SMART" id="SM01321">
    <property type="entry name" value="Y1_Tnp"/>
    <property type="match status" value="1"/>
</dbReference>